<feature type="transmembrane region" description="Helical" evidence="5">
    <location>
        <begin position="225"/>
        <end position="245"/>
    </location>
</feature>
<dbReference type="InterPro" id="IPR051788">
    <property type="entry name" value="MFS_Transporter"/>
</dbReference>
<keyword evidence="2 5" id="KW-0812">Transmembrane</keyword>
<comment type="subcellular location">
    <subcellularLocation>
        <location evidence="1">Membrane</location>
        <topology evidence="1">Multi-pass membrane protein</topology>
    </subcellularLocation>
</comment>
<accession>A0ABS2MF97</accession>
<feature type="transmembrane region" description="Helical" evidence="5">
    <location>
        <begin position="377"/>
        <end position="395"/>
    </location>
</feature>
<feature type="transmembrane region" description="Helical" evidence="5">
    <location>
        <begin position="21"/>
        <end position="38"/>
    </location>
</feature>
<name>A0ABS2MF97_9ACTN</name>
<organism evidence="6 7">
    <name type="scientific">Nocardioides salarius</name>
    <dbReference type="NCBI Taxonomy" id="374513"/>
    <lineage>
        <taxon>Bacteria</taxon>
        <taxon>Bacillati</taxon>
        <taxon>Actinomycetota</taxon>
        <taxon>Actinomycetes</taxon>
        <taxon>Propionibacteriales</taxon>
        <taxon>Nocardioidaceae</taxon>
        <taxon>Nocardioides</taxon>
    </lineage>
</organism>
<feature type="transmembrane region" description="Helical" evidence="5">
    <location>
        <begin position="257"/>
        <end position="278"/>
    </location>
</feature>
<dbReference type="SUPFAM" id="SSF103473">
    <property type="entry name" value="MFS general substrate transporter"/>
    <property type="match status" value="1"/>
</dbReference>
<evidence type="ECO:0000313" key="6">
    <source>
        <dbReference type="EMBL" id="MBM7509856.1"/>
    </source>
</evidence>
<dbReference type="Proteomes" id="UP000732378">
    <property type="component" value="Unassembled WGS sequence"/>
</dbReference>
<keyword evidence="7" id="KW-1185">Reference proteome</keyword>
<feature type="transmembrane region" description="Helical" evidence="5">
    <location>
        <begin position="343"/>
        <end position="365"/>
    </location>
</feature>
<dbReference type="RefSeq" id="WP_193667493.1">
    <property type="nucleotide sequence ID" value="NZ_JACDTV010000002.1"/>
</dbReference>
<evidence type="ECO:0000256" key="2">
    <source>
        <dbReference type="ARBA" id="ARBA00022692"/>
    </source>
</evidence>
<dbReference type="CDD" id="cd17393">
    <property type="entry name" value="MFS_MosC_like"/>
    <property type="match status" value="1"/>
</dbReference>
<sequence>MPRTAERAVDRPDTTLLRARNAVALTFVLNGLVFASLVSRLPDVRERLALSNGSLGLLLLAVAAGSLVALPSTGHVINRIGGGATVRLGAGLDTCGLGLAALGVSTGSVPVTAAGLLVHGTGTGVWDVAMNVEAAEVERGLARTIMPRFHAGWSLGSMIGAGLGVLVVALDVPLLVHLTGVAGLAWALAWGSAARFAPARPAAGGHDPAPGAPARRSAWTEPRTLAIGLMVLCFAMVEGTANDWLSLALIDGYGVETWVGVSGFALFVVAMTTGRLLGPLLLDRWGRSPVLLGCAALAGAGTLATVLGGSPVVVAAGILAWGLGASLGFPVGMSAAADDPQGAALRVSVVSTIGYGAFLAGPPLLGRLADRVGTLEVLLVVAVLMLPAALSVGATRDRTAGVAS</sequence>
<keyword evidence="4 5" id="KW-0472">Membrane</keyword>
<dbReference type="InterPro" id="IPR011701">
    <property type="entry name" value="MFS"/>
</dbReference>
<evidence type="ECO:0000313" key="7">
    <source>
        <dbReference type="Proteomes" id="UP000732378"/>
    </source>
</evidence>
<keyword evidence="3 5" id="KW-1133">Transmembrane helix</keyword>
<reference evidence="6 7" key="1">
    <citation type="submission" date="2021-01" db="EMBL/GenBank/DDBJ databases">
        <title>Sequencing the genomes of 1000 actinobacteria strains.</title>
        <authorList>
            <person name="Klenk H.-P."/>
        </authorList>
    </citation>
    <scope>NUCLEOTIDE SEQUENCE [LARGE SCALE GENOMIC DNA]</scope>
    <source>
        <strain evidence="6 7">DSM 18239</strain>
    </source>
</reference>
<feature type="transmembrane region" description="Helical" evidence="5">
    <location>
        <begin position="290"/>
        <end position="323"/>
    </location>
</feature>
<dbReference type="InterPro" id="IPR036259">
    <property type="entry name" value="MFS_trans_sf"/>
</dbReference>
<comment type="caution">
    <text evidence="6">The sequence shown here is derived from an EMBL/GenBank/DDBJ whole genome shotgun (WGS) entry which is preliminary data.</text>
</comment>
<gene>
    <name evidence="6" type="ORF">JOE61_003670</name>
</gene>
<dbReference type="PANTHER" id="PTHR23514:SF13">
    <property type="entry name" value="INNER MEMBRANE PROTEIN YBJJ"/>
    <property type="match status" value="1"/>
</dbReference>
<evidence type="ECO:0000256" key="1">
    <source>
        <dbReference type="ARBA" id="ARBA00004141"/>
    </source>
</evidence>
<evidence type="ECO:0000256" key="5">
    <source>
        <dbReference type="SAM" id="Phobius"/>
    </source>
</evidence>
<feature type="transmembrane region" description="Helical" evidence="5">
    <location>
        <begin position="174"/>
        <end position="193"/>
    </location>
</feature>
<feature type="transmembrane region" description="Helical" evidence="5">
    <location>
        <begin position="149"/>
        <end position="168"/>
    </location>
</feature>
<dbReference type="PANTHER" id="PTHR23514">
    <property type="entry name" value="BYPASS OF STOP CODON PROTEIN 6"/>
    <property type="match status" value="1"/>
</dbReference>
<proteinExistence type="predicted"/>
<evidence type="ECO:0000256" key="4">
    <source>
        <dbReference type="ARBA" id="ARBA00023136"/>
    </source>
</evidence>
<dbReference type="EMBL" id="JAFBBZ010000001">
    <property type="protein sequence ID" value="MBM7509856.1"/>
    <property type="molecule type" value="Genomic_DNA"/>
</dbReference>
<feature type="transmembrane region" description="Helical" evidence="5">
    <location>
        <begin position="50"/>
        <end position="70"/>
    </location>
</feature>
<protein>
    <submittedName>
        <fullName evidence="6">Fucose permease</fullName>
    </submittedName>
</protein>
<evidence type="ECO:0000256" key="3">
    <source>
        <dbReference type="ARBA" id="ARBA00022989"/>
    </source>
</evidence>
<dbReference type="Pfam" id="PF07690">
    <property type="entry name" value="MFS_1"/>
    <property type="match status" value="1"/>
</dbReference>
<dbReference type="Gene3D" id="1.20.1250.20">
    <property type="entry name" value="MFS general substrate transporter like domains"/>
    <property type="match status" value="2"/>
</dbReference>